<comment type="caution">
    <text evidence="4">The sequence shown here is derived from an EMBL/GenBank/DDBJ whole genome shotgun (WGS) entry which is preliminary data.</text>
</comment>
<sequence>MITAHVGEVVTIDLSSSPSTGYKWDVQQVPDGVAVVNTTFTPPPPDVVGGSGVQHFEVRADRPGSFVLTFTLKRPWEPDGVETSSVDLQVG</sequence>
<dbReference type="RefSeq" id="WP_062828390.1">
    <property type="nucleotide sequence ID" value="NZ_BCSX01000019.1"/>
</dbReference>
<evidence type="ECO:0000313" key="5">
    <source>
        <dbReference type="Proteomes" id="UP000069620"/>
    </source>
</evidence>
<dbReference type="AlphaFoldDB" id="A0A100VX70"/>
<evidence type="ECO:0000256" key="1">
    <source>
        <dbReference type="ARBA" id="ARBA00022690"/>
    </source>
</evidence>
<dbReference type="InterPro" id="IPR018990">
    <property type="entry name" value="Prot_inh_I42_chagasin"/>
</dbReference>
<dbReference type="EMBL" id="BCSX01000019">
    <property type="protein sequence ID" value="GAS87536.1"/>
    <property type="molecule type" value="Genomic_DNA"/>
</dbReference>
<gene>
    <name evidence="4" type="ORF">RMCB_1632</name>
</gene>
<organism evidence="4 5">
    <name type="scientific">Mycolicibacterium brisbanense</name>
    <dbReference type="NCBI Taxonomy" id="146020"/>
    <lineage>
        <taxon>Bacteria</taxon>
        <taxon>Bacillati</taxon>
        <taxon>Actinomycetota</taxon>
        <taxon>Actinomycetes</taxon>
        <taxon>Mycobacteriales</taxon>
        <taxon>Mycobacteriaceae</taxon>
        <taxon>Mycolicibacterium</taxon>
    </lineage>
</organism>
<dbReference type="InterPro" id="IPR052781">
    <property type="entry name" value="Cys_protease_inhibitor_I42"/>
</dbReference>
<keyword evidence="5" id="KW-1185">Reference proteome</keyword>
<keyword evidence="2" id="KW-0789">Thiol protease inhibitor</keyword>
<dbReference type="Pfam" id="PF09394">
    <property type="entry name" value="Inhibitor_I42"/>
    <property type="match status" value="1"/>
</dbReference>
<dbReference type="SUPFAM" id="SSF141066">
    <property type="entry name" value="ICP-like"/>
    <property type="match status" value="1"/>
</dbReference>
<protein>
    <submittedName>
        <fullName evidence="4">Secreted protein-like protein</fullName>
    </submittedName>
</protein>
<accession>A0A100VX70</accession>
<name>A0A100VX70_9MYCO</name>
<dbReference type="GO" id="GO:0004869">
    <property type="term" value="F:cysteine-type endopeptidase inhibitor activity"/>
    <property type="evidence" value="ECO:0007669"/>
    <property type="project" value="UniProtKB-KW"/>
</dbReference>
<dbReference type="InterPro" id="IPR036331">
    <property type="entry name" value="Chagasin-like_sf"/>
</dbReference>
<dbReference type="Proteomes" id="UP000069620">
    <property type="component" value="Unassembled WGS sequence"/>
</dbReference>
<evidence type="ECO:0000313" key="4">
    <source>
        <dbReference type="EMBL" id="GAS87536.1"/>
    </source>
</evidence>
<dbReference type="PANTHER" id="PTHR36530:SF1">
    <property type="entry name" value="AMOEBIASIN-1"/>
    <property type="match status" value="1"/>
</dbReference>
<proteinExistence type="predicted"/>
<dbReference type="Gene3D" id="2.60.40.2020">
    <property type="match status" value="1"/>
</dbReference>
<reference evidence="5" key="2">
    <citation type="submission" date="2016-02" db="EMBL/GenBank/DDBJ databases">
        <title>Draft genome sequence of five rapidly growing Mycobacterium species.</title>
        <authorList>
            <person name="Katahira K."/>
            <person name="Gotou Y."/>
            <person name="Iida K."/>
            <person name="Ogura Y."/>
            <person name="Hayashi T."/>
        </authorList>
    </citation>
    <scope>NUCLEOTIDE SEQUENCE [LARGE SCALE GENOMIC DNA]</scope>
    <source>
        <strain evidence="5">JCM15654</strain>
    </source>
</reference>
<keyword evidence="1" id="KW-0646">Protease inhibitor</keyword>
<evidence type="ECO:0000256" key="2">
    <source>
        <dbReference type="ARBA" id="ARBA00022704"/>
    </source>
</evidence>
<feature type="domain" description="Proteinase inhibitor I42 chagasin" evidence="3">
    <location>
        <begin position="4"/>
        <end position="89"/>
    </location>
</feature>
<evidence type="ECO:0000259" key="3">
    <source>
        <dbReference type="Pfam" id="PF09394"/>
    </source>
</evidence>
<reference evidence="5" key="1">
    <citation type="journal article" date="2016" name="Genome Announc.">
        <title>Draft Genome Sequences of Five Rapidly Growing Mycobacterium Species, M. thermoresistibile, M. fortuitum subsp. acetamidolyticum, M. canariasense, M. brisbanense, and M. novocastrense.</title>
        <authorList>
            <person name="Katahira K."/>
            <person name="Ogura Y."/>
            <person name="Gotoh Y."/>
            <person name="Hayashi T."/>
        </authorList>
    </citation>
    <scope>NUCLEOTIDE SEQUENCE [LARGE SCALE GENOMIC DNA]</scope>
    <source>
        <strain evidence="5">JCM15654</strain>
    </source>
</reference>
<dbReference type="PANTHER" id="PTHR36530">
    <property type="entry name" value="INHIBITOR OF CYSTEINE PEPTIDASE"/>
    <property type="match status" value="1"/>
</dbReference>
<dbReference type="OrthoDB" id="3556586at2"/>